<keyword evidence="3" id="KW-0677">Repeat</keyword>
<comment type="subcellular location">
    <subcellularLocation>
        <location evidence="1">Secreted</location>
    </subcellularLocation>
</comment>
<dbReference type="InterPro" id="IPR014760">
    <property type="entry name" value="Serum_albumin_N"/>
</dbReference>
<dbReference type="Ensembl" id="ENSPMAT00000008327.1">
    <property type="protein sequence ID" value="ENSPMAP00000008289.1"/>
    <property type="gene ID" value="ENSPMAG00000007535.1"/>
</dbReference>
<dbReference type="PROSITE" id="PS51438">
    <property type="entry name" value="ALBUMIN_2"/>
    <property type="match status" value="1"/>
</dbReference>
<evidence type="ECO:0000256" key="3">
    <source>
        <dbReference type="ARBA" id="ARBA00022737"/>
    </source>
</evidence>
<evidence type="ECO:0000256" key="4">
    <source>
        <dbReference type="ARBA" id="ARBA00023157"/>
    </source>
</evidence>
<evidence type="ECO:0000256" key="2">
    <source>
        <dbReference type="ARBA" id="ARBA00022525"/>
    </source>
</evidence>
<keyword evidence="2" id="KW-0964">Secreted</keyword>
<reference evidence="6" key="2">
    <citation type="submission" date="2025-09" db="UniProtKB">
        <authorList>
            <consortium name="Ensembl"/>
        </authorList>
    </citation>
    <scope>IDENTIFICATION</scope>
</reference>
<accession>S4RSU9</accession>
<evidence type="ECO:0000256" key="1">
    <source>
        <dbReference type="ARBA" id="ARBA00004613"/>
    </source>
</evidence>
<dbReference type="GO" id="GO:0005737">
    <property type="term" value="C:cytoplasm"/>
    <property type="evidence" value="ECO:0007669"/>
    <property type="project" value="TreeGrafter"/>
</dbReference>
<dbReference type="Pfam" id="PF00273">
    <property type="entry name" value="Serum_albumin"/>
    <property type="match status" value="1"/>
</dbReference>
<dbReference type="SUPFAM" id="SSF48552">
    <property type="entry name" value="Serum albumin-like"/>
    <property type="match status" value="1"/>
</dbReference>
<dbReference type="PANTHER" id="PTHR11385:SF14">
    <property type="entry name" value="AFAMIN"/>
    <property type="match status" value="1"/>
</dbReference>
<proteinExistence type="predicted"/>
<name>S4RSU9_PETMA</name>
<dbReference type="Gene3D" id="1.10.246.10">
    <property type="match status" value="1"/>
</dbReference>
<sequence>HREVTLLSQKAPNASFEKVSQLARHFLSLAKKCCAPDHAAGCFLEERYAIHDEVCRDDEVVDQVGGLATCCRMSGTSRAKCLAQLPRDLGRHGNRETPEFDELKICELRRDNPAVLMEK</sequence>
<dbReference type="SMART" id="SM00103">
    <property type="entry name" value="ALBUMIN"/>
    <property type="match status" value="1"/>
</dbReference>
<protein>
    <recommendedName>
        <fullName evidence="5">Albumin domain-containing protein</fullName>
    </recommendedName>
</protein>
<dbReference type="InterPro" id="IPR000264">
    <property type="entry name" value="ALB/AFP/VDB"/>
</dbReference>
<evidence type="ECO:0000313" key="6">
    <source>
        <dbReference type="Ensembl" id="ENSPMAP00000008289.1"/>
    </source>
</evidence>
<organism evidence="6">
    <name type="scientific">Petromyzon marinus</name>
    <name type="common">Sea lamprey</name>
    <dbReference type="NCBI Taxonomy" id="7757"/>
    <lineage>
        <taxon>Eukaryota</taxon>
        <taxon>Metazoa</taxon>
        <taxon>Chordata</taxon>
        <taxon>Craniata</taxon>
        <taxon>Vertebrata</taxon>
        <taxon>Cyclostomata</taxon>
        <taxon>Hyperoartia</taxon>
        <taxon>Petromyzontiformes</taxon>
        <taxon>Petromyzontidae</taxon>
        <taxon>Petromyzon</taxon>
    </lineage>
</organism>
<dbReference type="AlphaFoldDB" id="S4RSU9"/>
<dbReference type="PANTHER" id="PTHR11385">
    <property type="entry name" value="SERUM ALBUMIN-RELATED"/>
    <property type="match status" value="1"/>
</dbReference>
<evidence type="ECO:0000259" key="5">
    <source>
        <dbReference type="PROSITE" id="PS51438"/>
    </source>
</evidence>
<dbReference type="GO" id="GO:0036094">
    <property type="term" value="F:small molecule binding"/>
    <property type="evidence" value="ECO:0007669"/>
    <property type="project" value="TreeGrafter"/>
</dbReference>
<feature type="domain" description="Albumin" evidence="5">
    <location>
        <begin position="1"/>
        <end position="119"/>
    </location>
</feature>
<keyword evidence="4" id="KW-1015">Disulfide bond</keyword>
<dbReference type="GO" id="GO:0072562">
    <property type="term" value="C:blood microparticle"/>
    <property type="evidence" value="ECO:0007669"/>
    <property type="project" value="TreeGrafter"/>
</dbReference>
<dbReference type="HOGENOM" id="CLU_2066842_0_0_1"/>
<reference evidence="6" key="1">
    <citation type="submission" date="2025-08" db="UniProtKB">
        <authorList>
            <consortium name="Ensembl"/>
        </authorList>
    </citation>
    <scope>IDENTIFICATION</scope>
</reference>
<dbReference type="InterPro" id="IPR020858">
    <property type="entry name" value="Serum_albumin-like"/>
</dbReference>